<dbReference type="OrthoDB" id="1955097at2"/>
<feature type="transmembrane region" description="Helical" evidence="1">
    <location>
        <begin position="123"/>
        <end position="147"/>
    </location>
</feature>
<keyword evidence="1" id="KW-0812">Transmembrane</keyword>
<reference evidence="2 3" key="1">
    <citation type="journal article" date="2014" name="Genome Announc.">
        <title>Draft Genome Sequences of Three Alkaliphilic Bacillus Strains, Bacillus wakoensis JCM 9140T, Bacillus akibai JCM 9157T, and Bacillus hemicellulosilyticus JCM 9152T.</title>
        <authorList>
            <person name="Yuki M."/>
            <person name="Oshima K."/>
            <person name="Suda W."/>
            <person name="Oshida Y."/>
            <person name="Kitamura K."/>
            <person name="Iida T."/>
            <person name="Hattori M."/>
            <person name="Ohkuma M."/>
        </authorList>
    </citation>
    <scope>NUCLEOTIDE SEQUENCE [LARGE SCALE GENOMIC DNA]</scope>
    <source>
        <strain evidence="2 3">JCM 9157</strain>
    </source>
</reference>
<feature type="transmembrane region" description="Helical" evidence="1">
    <location>
        <begin position="19"/>
        <end position="38"/>
    </location>
</feature>
<keyword evidence="3" id="KW-1185">Reference proteome</keyword>
<comment type="caution">
    <text evidence="2">The sequence shown here is derived from an EMBL/GenBank/DDBJ whole genome shotgun (WGS) entry which is preliminary data.</text>
</comment>
<dbReference type="Proteomes" id="UP000018896">
    <property type="component" value="Unassembled WGS sequence"/>
</dbReference>
<protein>
    <submittedName>
        <fullName evidence="2">Uncharacterized protein</fullName>
    </submittedName>
</protein>
<feature type="transmembrane region" description="Helical" evidence="1">
    <location>
        <begin position="153"/>
        <end position="174"/>
    </location>
</feature>
<keyword evidence="1" id="KW-1133">Transmembrane helix</keyword>
<evidence type="ECO:0000256" key="1">
    <source>
        <dbReference type="SAM" id="Phobius"/>
    </source>
</evidence>
<evidence type="ECO:0000313" key="2">
    <source>
        <dbReference type="EMBL" id="GAE35149.1"/>
    </source>
</evidence>
<keyword evidence="1" id="KW-0472">Membrane</keyword>
<dbReference type="AlphaFoldDB" id="W4QUY6"/>
<name>W4QUY6_HALA3</name>
<feature type="transmembrane region" description="Helical" evidence="1">
    <location>
        <begin position="93"/>
        <end position="111"/>
    </location>
</feature>
<feature type="transmembrane region" description="Helical" evidence="1">
    <location>
        <begin position="242"/>
        <end position="261"/>
    </location>
</feature>
<evidence type="ECO:0000313" key="3">
    <source>
        <dbReference type="Proteomes" id="UP000018896"/>
    </source>
</evidence>
<accession>W4QUY6</accession>
<proteinExistence type="predicted"/>
<dbReference type="STRING" id="1236973.JCM9157_2244"/>
<gene>
    <name evidence="2" type="ORF">JCM9157_2244</name>
</gene>
<dbReference type="EMBL" id="BAUV01000015">
    <property type="protein sequence ID" value="GAE35149.1"/>
    <property type="molecule type" value="Genomic_DNA"/>
</dbReference>
<dbReference type="eggNOG" id="ENOG50348WX">
    <property type="taxonomic scope" value="Bacteria"/>
</dbReference>
<dbReference type="RefSeq" id="WP_035664431.1">
    <property type="nucleotide sequence ID" value="NZ_BAUV01000015.1"/>
</dbReference>
<sequence length="648" mass="76019">MEWVSRIILHIENYFLLSIYSKLIIQFLMTALILYAVARFFSSKVREERVIFYIGFAIRIILLIGLSIEMHHQVKLTELTSIYYEKDQSIRQFLYFLTYGYVLIVGFYYILTINQKATKGLFYTFDIAVLSLPVLQLLTSFAIYLMIGNQFELGSFIFLIIIISFISALLILFFKNYWTFNLNKLILFYILVIMPILPIFIQGNGIRMHNLMELTNFALFLALLMTYHLLESTSKPAFHKGQSYLQVAIVALFFLFMNPLYNLGDVALATTDAEVKLRFFEEVDLLTFNEARNLAMKLTGDEEFYFYQRPNEDFHNVYKFSNENFSIDIDGVSGMVLNFHKHHSVKGSSLTNEDYISLSRKTLESLGRNLLPEDRLSFTVSDSENRVSVDIAPTYSDGSVIEETYPGTTLIWENETLMEMHEWADVYQIDSLRNTRVTNSGIKEKLTNWFELLDLEVPPYAIRRVQYGYSNRRIELMLETKERHNITIDGISGEIISFNGDFPENQNFSEWENRLLAEKGISKSKWIRHRESNWWVWTMEKPSDRFLMYEHRFGYQHNDTFFSYDKAIDYFSIPKSKTKNAGSKEAIEIVLDHIGQFPYATRTRFTHVINQHDEIKPAWLVVVQPYGSSERKLYLVNIETKEVEPLYE</sequence>
<feature type="transmembrane region" description="Helical" evidence="1">
    <location>
        <begin position="211"/>
        <end position="230"/>
    </location>
</feature>
<feature type="transmembrane region" description="Helical" evidence="1">
    <location>
        <begin position="186"/>
        <end position="205"/>
    </location>
</feature>
<feature type="transmembrane region" description="Helical" evidence="1">
    <location>
        <begin position="50"/>
        <end position="68"/>
    </location>
</feature>
<organism evidence="2 3">
    <name type="scientific">Halalkalibacter akibai (strain ATCC 43226 / DSM 21942 / CIP 109018 / JCM 9157 / 1139)</name>
    <name type="common">Bacillus akibai</name>
    <dbReference type="NCBI Taxonomy" id="1236973"/>
    <lineage>
        <taxon>Bacteria</taxon>
        <taxon>Bacillati</taxon>
        <taxon>Bacillota</taxon>
        <taxon>Bacilli</taxon>
        <taxon>Bacillales</taxon>
        <taxon>Bacillaceae</taxon>
        <taxon>Halalkalibacter</taxon>
    </lineage>
</organism>